<keyword evidence="1" id="KW-0732">Signal</keyword>
<name>A0ABV9I7R3_9DEIO</name>
<feature type="chain" id="PRO_5045652964" evidence="1">
    <location>
        <begin position="25"/>
        <end position="121"/>
    </location>
</feature>
<dbReference type="EMBL" id="JBHSEI010000002">
    <property type="protein sequence ID" value="MFC4637735.1"/>
    <property type="molecule type" value="Genomic_DNA"/>
</dbReference>
<keyword evidence="3" id="KW-1185">Reference proteome</keyword>
<feature type="signal peptide" evidence="1">
    <location>
        <begin position="1"/>
        <end position="24"/>
    </location>
</feature>
<accession>A0ABV9I7R3</accession>
<dbReference type="Proteomes" id="UP001595952">
    <property type="component" value="Unassembled WGS sequence"/>
</dbReference>
<evidence type="ECO:0000313" key="2">
    <source>
        <dbReference type="EMBL" id="MFC4637735.1"/>
    </source>
</evidence>
<protein>
    <submittedName>
        <fullName evidence="2">Uncharacterized protein</fullName>
    </submittedName>
</protein>
<dbReference type="RefSeq" id="WP_380060769.1">
    <property type="nucleotide sequence ID" value="NZ_JBHSEI010000002.1"/>
</dbReference>
<organism evidence="2 3">
    <name type="scientific">Deinococcus hohokamensis</name>
    <dbReference type="NCBI Taxonomy" id="309883"/>
    <lineage>
        <taxon>Bacteria</taxon>
        <taxon>Thermotogati</taxon>
        <taxon>Deinococcota</taxon>
        <taxon>Deinococci</taxon>
        <taxon>Deinococcales</taxon>
        <taxon>Deinococcaceae</taxon>
        <taxon>Deinococcus</taxon>
    </lineage>
</organism>
<proteinExistence type="predicted"/>
<reference evidence="3" key="1">
    <citation type="journal article" date="2019" name="Int. J. Syst. Evol. Microbiol.">
        <title>The Global Catalogue of Microorganisms (GCM) 10K type strain sequencing project: providing services to taxonomists for standard genome sequencing and annotation.</title>
        <authorList>
            <consortium name="The Broad Institute Genomics Platform"/>
            <consortium name="The Broad Institute Genome Sequencing Center for Infectious Disease"/>
            <person name="Wu L."/>
            <person name="Ma J."/>
        </authorList>
    </citation>
    <scope>NUCLEOTIDE SEQUENCE [LARGE SCALE GENOMIC DNA]</scope>
    <source>
        <strain evidence="3">CCUG 55995</strain>
    </source>
</reference>
<evidence type="ECO:0000313" key="3">
    <source>
        <dbReference type="Proteomes" id="UP001595952"/>
    </source>
</evidence>
<gene>
    <name evidence="2" type="ORF">ACFO0D_05200</name>
</gene>
<evidence type="ECO:0000256" key="1">
    <source>
        <dbReference type="SAM" id="SignalP"/>
    </source>
</evidence>
<sequence length="121" mass="12597">MRSVAFLSWLWPLAALAPASTSQAASSQIRAVAKVTGPWSARVSITTNLPDGVSLGATFKLVEMKGGDPALGTSLHRAVVKGGKATFVLDEWKASSTIPKGKYLIDLESPSCAEVPATLVS</sequence>
<comment type="caution">
    <text evidence="2">The sequence shown here is derived from an EMBL/GenBank/DDBJ whole genome shotgun (WGS) entry which is preliminary data.</text>
</comment>